<dbReference type="InterPro" id="IPR020069">
    <property type="entry name" value="Ribosomal_bL9_C"/>
</dbReference>
<evidence type="ECO:0000259" key="8">
    <source>
        <dbReference type="Pfam" id="PF01281"/>
    </source>
</evidence>
<dbReference type="Pfam" id="PF01281">
    <property type="entry name" value="Ribosomal_L9_N"/>
    <property type="match status" value="1"/>
</dbReference>
<dbReference type="SUPFAM" id="SSF55658">
    <property type="entry name" value="L9 N-domain-like"/>
    <property type="match status" value="1"/>
</dbReference>
<dbReference type="STRING" id="1798692.A3G00_02945"/>
<keyword evidence="4 7" id="KW-0689">Ribosomal protein</keyword>
<dbReference type="InterPro" id="IPR000244">
    <property type="entry name" value="Ribosomal_bL9"/>
</dbReference>
<keyword evidence="2 7" id="KW-0699">rRNA-binding</keyword>
<dbReference type="InterPro" id="IPR020070">
    <property type="entry name" value="Ribosomal_bL9_N"/>
</dbReference>
<evidence type="ECO:0000256" key="5">
    <source>
        <dbReference type="ARBA" id="ARBA00023274"/>
    </source>
</evidence>
<dbReference type="SUPFAM" id="SSF55653">
    <property type="entry name" value="Ribosomal protein L9 C-domain"/>
    <property type="match status" value="1"/>
</dbReference>
<dbReference type="InterPro" id="IPR020594">
    <property type="entry name" value="Ribosomal_bL9_bac/chp"/>
</dbReference>
<accession>A0A1F6MRD1</accession>
<dbReference type="InterPro" id="IPR009027">
    <property type="entry name" value="Ribosomal_bL9/RNase_H1_N"/>
</dbReference>
<dbReference type="AlphaFoldDB" id="A0A1F6MRD1"/>
<comment type="caution">
    <text evidence="10">The sequence shown here is derived from an EMBL/GenBank/DDBJ whole genome shotgun (WGS) entry which is preliminary data.</text>
</comment>
<dbReference type="GO" id="GO:0005840">
    <property type="term" value="C:ribosome"/>
    <property type="evidence" value="ECO:0007669"/>
    <property type="project" value="UniProtKB-KW"/>
</dbReference>
<organism evidence="10 11">
    <name type="scientific">Candidatus Magasanikbacteria bacterium RIFCSPLOWO2_12_FULL_43_12</name>
    <dbReference type="NCBI Taxonomy" id="1798692"/>
    <lineage>
        <taxon>Bacteria</taxon>
        <taxon>Candidatus Magasanikiibacteriota</taxon>
    </lineage>
</organism>
<dbReference type="GO" id="GO:1990904">
    <property type="term" value="C:ribonucleoprotein complex"/>
    <property type="evidence" value="ECO:0007669"/>
    <property type="project" value="UniProtKB-KW"/>
</dbReference>
<evidence type="ECO:0000313" key="11">
    <source>
        <dbReference type="Proteomes" id="UP000178347"/>
    </source>
</evidence>
<comment type="function">
    <text evidence="7">Binds to the 23S rRNA.</text>
</comment>
<dbReference type="HAMAP" id="MF_00503">
    <property type="entry name" value="Ribosomal_bL9"/>
    <property type="match status" value="1"/>
</dbReference>
<sequence length="148" mass="16147">MKVIFLKDVPGVGSKDEIKEVADGYARNFLLKQGLAKAATAVAIESVKALEEKRAREVKRELVESQRIASRLDGVEIEIIAKTSDANTLYSGVGAEQIARAVRKQLGVDLQVGQIDLRKGIKECGEHRVKIKFPHGLEAELIVRVSAG</sequence>
<dbReference type="NCBIfam" id="TIGR00158">
    <property type="entry name" value="L9"/>
    <property type="match status" value="1"/>
</dbReference>
<evidence type="ECO:0000256" key="7">
    <source>
        <dbReference type="HAMAP-Rule" id="MF_00503"/>
    </source>
</evidence>
<dbReference type="GO" id="GO:0006412">
    <property type="term" value="P:translation"/>
    <property type="evidence" value="ECO:0007669"/>
    <property type="project" value="UniProtKB-UniRule"/>
</dbReference>
<proteinExistence type="inferred from homology"/>
<dbReference type="Pfam" id="PF03948">
    <property type="entry name" value="Ribosomal_L9_C"/>
    <property type="match status" value="1"/>
</dbReference>
<feature type="domain" description="Ribosomal protein L9" evidence="8">
    <location>
        <begin position="1"/>
        <end position="45"/>
    </location>
</feature>
<dbReference type="InterPro" id="IPR036935">
    <property type="entry name" value="Ribosomal_bL9_N_sf"/>
</dbReference>
<dbReference type="Gene3D" id="3.10.430.100">
    <property type="entry name" value="Ribosomal protein L9, C-terminal domain"/>
    <property type="match status" value="1"/>
</dbReference>
<protein>
    <recommendedName>
        <fullName evidence="6 7">Large ribosomal subunit protein bL9</fullName>
    </recommendedName>
</protein>
<dbReference type="GO" id="GO:0003735">
    <property type="term" value="F:structural constituent of ribosome"/>
    <property type="evidence" value="ECO:0007669"/>
    <property type="project" value="InterPro"/>
</dbReference>
<dbReference type="GO" id="GO:0019843">
    <property type="term" value="F:rRNA binding"/>
    <property type="evidence" value="ECO:0007669"/>
    <property type="project" value="UniProtKB-UniRule"/>
</dbReference>
<evidence type="ECO:0000256" key="2">
    <source>
        <dbReference type="ARBA" id="ARBA00022730"/>
    </source>
</evidence>
<keyword evidence="5 7" id="KW-0687">Ribonucleoprotein</keyword>
<evidence type="ECO:0000256" key="3">
    <source>
        <dbReference type="ARBA" id="ARBA00022884"/>
    </source>
</evidence>
<evidence type="ECO:0000259" key="9">
    <source>
        <dbReference type="Pfam" id="PF03948"/>
    </source>
</evidence>
<comment type="similarity">
    <text evidence="1 7">Belongs to the bacterial ribosomal protein bL9 family.</text>
</comment>
<name>A0A1F6MRD1_9BACT</name>
<evidence type="ECO:0000256" key="4">
    <source>
        <dbReference type="ARBA" id="ARBA00022980"/>
    </source>
</evidence>
<dbReference type="Proteomes" id="UP000178347">
    <property type="component" value="Unassembled WGS sequence"/>
</dbReference>
<evidence type="ECO:0000256" key="6">
    <source>
        <dbReference type="ARBA" id="ARBA00035292"/>
    </source>
</evidence>
<feature type="domain" description="Large ribosomal subunit protein bL9 C-terminal" evidence="9">
    <location>
        <begin position="64"/>
        <end position="146"/>
    </location>
</feature>
<keyword evidence="3 7" id="KW-0694">RNA-binding</keyword>
<gene>
    <name evidence="7" type="primary">rplI</name>
    <name evidence="10" type="ORF">A3G00_02945</name>
</gene>
<evidence type="ECO:0000256" key="1">
    <source>
        <dbReference type="ARBA" id="ARBA00010605"/>
    </source>
</evidence>
<dbReference type="PANTHER" id="PTHR21368">
    <property type="entry name" value="50S RIBOSOMAL PROTEIN L9"/>
    <property type="match status" value="1"/>
</dbReference>
<reference evidence="10 11" key="1">
    <citation type="journal article" date="2016" name="Nat. Commun.">
        <title>Thousands of microbial genomes shed light on interconnected biogeochemical processes in an aquifer system.</title>
        <authorList>
            <person name="Anantharaman K."/>
            <person name="Brown C.T."/>
            <person name="Hug L.A."/>
            <person name="Sharon I."/>
            <person name="Castelle C.J."/>
            <person name="Probst A.J."/>
            <person name="Thomas B.C."/>
            <person name="Singh A."/>
            <person name="Wilkins M.J."/>
            <person name="Karaoz U."/>
            <person name="Brodie E.L."/>
            <person name="Williams K.H."/>
            <person name="Hubbard S.S."/>
            <person name="Banfield J.F."/>
        </authorList>
    </citation>
    <scope>NUCLEOTIDE SEQUENCE [LARGE SCALE GENOMIC DNA]</scope>
</reference>
<dbReference type="InterPro" id="IPR036791">
    <property type="entry name" value="Ribosomal_bL9_C_sf"/>
</dbReference>
<dbReference type="Gene3D" id="3.40.5.10">
    <property type="entry name" value="Ribosomal protein L9, N-terminal domain"/>
    <property type="match status" value="1"/>
</dbReference>
<evidence type="ECO:0000313" key="10">
    <source>
        <dbReference type="EMBL" id="OGH74187.1"/>
    </source>
</evidence>
<dbReference type="EMBL" id="MFQN01000024">
    <property type="protein sequence ID" value="OGH74187.1"/>
    <property type="molecule type" value="Genomic_DNA"/>
</dbReference>